<dbReference type="SUPFAM" id="SSF53335">
    <property type="entry name" value="S-adenosyl-L-methionine-dependent methyltransferases"/>
    <property type="match status" value="1"/>
</dbReference>
<dbReference type="PATRIC" id="fig|69.6.peg.487"/>
<dbReference type="GO" id="GO:0032259">
    <property type="term" value="P:methylation"/>
    <property type="evidence" value="ECO:0007669"/>
    <property type="project" value="UniProtKB-KW"/>
</dbReference>
<dbReference type="InterPro" id="IPR041698">
    <property type="entry name" value="Methyltransf_25"/>
</dbReference>
<protein>
    <submittedName>
        <fullName evidence="2">Methyltransferase type 12</fullName>
    </submittedName>
</protein>
<dbReference type="Pfam" id="PF13649">
    <property type="entry name" value="Methyltransf_25"/>
    <property type="match status" value="1"/>
</dbReference>
<dbReference type="OrthoDB" id="8558926at2"/>
<organism evidence="2 3">
    <name type="scientific">Lysobacter enzymogenes</name>
    <dbReference type="NCBI Taxonomy" id="69"/>
    <lineage>
        <taxon>Bacteria</taxon>
        <taxon>Pseudomonadati</taxon>
        <taxon>Pseudomonadota</taxon>
        <taxon>Gammaproteobacteria</taxon>
        <taxon>Lysobacterales</taxon>
        <taxon>Lysobacteraceae</taxon>
        <taxon>Lysobacter</taxon>
    </lineage>
</organism>
<dbReference type="AlphaFoldDB" id="A0A0S2DBI7"/>
<evidence type="ECO:0000259" key="1">
    <source>
        <dbReference type="Pfam" id="PF13649"/>
    </source>
</evidence>
<dbReference type="InterPro" id="IPR029063">
    <property type="entry name" value="SAM-dependent_MTases_sf"/>
</dbReference>
<name>A0A0S2DBI7_LYSEN</name>
<dbReference type="Gene3D" id="3.40.50.150">
    <property type="entry name" value="Vaccinia Virus protein VP39"/>
    <property type="match status" value="1"/>
</dbReference>
<dbReference type="EMBL" id="CP013140">
    <property type="protein sequence ID" value="ALN55850.1"/>
    <property type="molecule type" value="Genomic_DNA"/>
</dbReference>
<keyword evidence="2" id="KW-0808">Transferase</keyword>
<keyword evidence="2" id="KW-0489">Methyltransferase</keyword>
<dbReference type="CDD" id="cd02440">
    <property type="entry name" value="AdoMet_MTases"/>
    <property type="match status" value="1"/>
</dbReference>
<accession>A0A0S2DBI7</accession>
<evidence type="ECO:0000313" key="2">
    <source>
        <dbReference type="EMBL" id="ALN55850.1"/>
    </source>
</evidence>
<gene>
    <name evidence="2" type="ORF">GLE_0492</name>
</gene>
<proteinExistence type="predicted"/>
<reference evidence="2 3" key="1">
    <citation type="submission" date="2015-11" db="EMBL/GenBank/DDBJ databases">
        <title>Genome sequences of Lysobacter enzymogenes strain C3 and Lysobacter antibioticus ATCC 29479.</title>
        <authorList>
            <person name="Kobayashi D.Y."/>
        </authorList>
    </citation>
    <scope>NUCLEOTIDE SEQUENCE [LARGE SCALE GENOMIC DNA]</scope>
    <source>
        <strain evidence="2 3">C3</strain>
    </source>
</reference>
<dbReference type="Proteomes" id="UP000061569">
    <property type="component" value="Chromosome"/>
</dbReference>
<dbReference type="GO" id="GO:0008168">
    <property type="term" value="F:methyltransferase activity"/>
    <property type="evidence" value="ECO:0007669"/>
    <property type="project" value="UniProtKB-KW"/>
</dbReference>
<dbReference type="STRING" id="69.GLE_0492"/>
<feature type="domain" description="Methyltransferase" evidence="1">
    <location>
        <begin position="49"/>
        <end position="142"/>
    </location>
</feature>
<evidence type="ECO:0000313" key="3">
    <source>
        <dbReference type="Proteomes" id="UP000061569"/>
    </source>
</evidence>
<sequence length="228" mass="24372">MNTPDSAFSDAAAVAGYAERTARLVPGLHDLQRMAALLLAERAPAQARVMVLGAGGGLELKVFAQAQPQWRFDGIDPSAEMLRLARAALGPLAARVAWHEGYVDTAPDGPFDAAACLLTLHFLAEDERRRTVAEVHRRLAPGAPFVVAHHSFPNQGPAMDRWLARNAAFAIANGVAPAQALGGIEAFKQRLPVLPPAVDEAILREAGFADVELFYAGLTFKGWVGYKA</sequence>
<dbReference type="KEGG" id="lez:GLE_0492"/>